<evidence type="ECO:0000256" key="1">
    <source>
        <dbReference type="ARBA" id="ARBA00004251"/>
    </source>
</evidence>
<feature type="domain" description="Protein kinase" evidence="21">
    <location>
        <begin position="501"/>
        <end position="778"/>
    </location>
</feature>
<feature type="domain" description="Bulb-type lectin" evidence="23">
    <location>
        <begin position="24"/>
        <end position="143"/>
    </location>
</feature>
<dbReference type="PROSITE" id="PS50948">
    <property type="entry name" value="PAN"/>
    <property type="match status" value="1"/>
</dbReference>
<keyword evidence="7 16" id="KW-0547">Nucleotide-binding</keyword>
<feature type="region of interest" description="Disordered" evidence="18">
    <location>
        <begin position="792"/>
        <end position="818"/>
    </location>
</feature>
<evidence type="ECO:0000256" key="16">
    <source>
        <dbReference type="PIRNR" id="PIRNR000641"/>
    </source>
</evidence>
<evidence type="ECO:0000313" key="26">
    <source>
        <dbReference type="Proteomes" id="UP001165190"/>
    </source>
</evidence>
<dbReference type="Pfam" id="PF11883">
    <property type="entry name" value="DUF3403"/>
    <property type="match status" value="1"/>
</dbReference>
<dbReference type="OrthoDB" id="785331at2759"/>
<dbReference type="GO" id="GO:0004674">
    <property type="term" value="F:protein serine/threonine kinase activity"/>
    <property type="evidence" value="ECO:0007669"/>
    <property type="project" value="UniProtKB-KW"/>
</dbReference>
<evidence type="ECO:0000259" key="21">
    <source>
        <dbReference type="PROSITE" id="PS50011"/>
    </source>
</evidence>
<organism evidence="25 26">
    <name type="scientific">Hibiscus trionum</name>
    <name type="common">Flower of an hour</name>
    <dbReference type="NCBI Taxonomy" id="183268"/>
    <lineage>
        <taxon>Eukaryota</taxon>
        <taxon>Viridiplantae</taxon>
        <taxon>Streptophyta</taxon>
        <taxon>Embryophyta</taxon>
        <taxon>Tracheophyta</taxon>
        <taxon>Spermatophyta</taxon>
        <taxon>Magnoliopsida</taxon>
        <taxon>eudicotyledons</taxon>
        <taxon>Gunneridae</taxon>
        <taxon>Pentapetalae</taxon>
        <taxon>rosids</taxon>
        <taxon>malvids</taxon>
        <taxon>Malvales</taxon>
        <taxon>Malvaceae</taxon>
        <taxon>Malvoideae</taxon>
        <taxon>Hibiscus</taxon>
    </lineage>
</organism>
<keyword evidence="4 16" id="KW-0808">Transferase</keyword>
<keyword evidence="12" id="KW-1015">Disulfide bond</keyword>
<dbReference type="InterPro" id="IPR036426">
    <property type="entry name" value="Bulb-type_lectin_dom_sf"/>
</dbReference>
<dbReference type="SMART" id="SM00108">
    <property type="entry name" value="B_lectin"/>
    <property type="match status" value="1"/>
</dbReference>
<dbReference type="InterPro" id="IPR000742">
    <property type="entry name" value="EGF"/>
</dbReference>
<dbReference type="PROSITE" id="PS50927">
    <property type="entry name" value="BULB_LECTIN"/>
    <property type="match status" value="1"/>
</dbReference>
<dbReference type="PIRSF" id="PIRSF000641">
    <property type="entry name" value="SRK"/>
    <property type="match status" value="1"/>
</dbReference>
<keyword evidence="26" id="KW-1185">Reference proteome</keyword>
<dbReference type="PROSITE" id="PS50011">
    <property type="entry name" value="PROTEIN_KINASE_DOM"/>
    <property type="match status" value="1"/>
</dbReference>
<dbReference type="SMART" id="SM00473">
    <property type="entry name" value="PAN_AP"/>
    <property type="match status" value="1"/>
</dbReference>
<evidence type="ECO:0000259" key="22">
    <source>
        <dbReference type="PROSITE" id="PS50026"/>
    </source>
</evidence>
<evidence type="ECO:0000256" key="14">
    <source>
        <dbReference type="ARBA" id="ARBA00047899"/>
    </source>
</evidence>
<evidence type="ECO:0000256" key="18">
    <source>
        <dbReference type="SAM" id="MobiDB-lite"/>
    </source>
</evidence>
<proteinExistence type="inferred from homology"/>
<dbReference type="Gene3D" id="1.10.510.10">
    <property type="entry name" value="Transferase(Phosphotransferase) domain 1"/>
    <property type="match status" value="1"/>
</dbReference>
<dbReference type="InterPro" id="IPR000719">
    <property type="entry name" value="Prot_kinase_dom"/>
</dbReference>
<comment type="catalytic activity">
    <reaction evidence="14 16">
        <text>L-threonyl-[protein] + ATP = O-phospho-L-threonyl-[protein] + ADP + H(+)</text>
        <dbReference type="Rhea" id="RHEA:46608"/>
        <dbReference type="Rhea" id="RHEA-COMP:11060"/>
        <dbReference type="Rhea" id="RHEA-COMP:11605"/>
        <dbReference type="ChEBI" id="CHEBI:15378"/>
        <dbReference type="ChEBI" id="CHEBI:30013"/>
        <dbReference type="ChEBI" id="CHEBI:30616"/>
        <dbReference type="ChEBI" id="CHEBI:61977"/>
        <dbReference type="ChEBI" id="CHEBI:456216"/>
        <dbReference type="EC" id="2.7.11.1"/>
    </reaction>
</comment>
<evidence type="ECO:0000256" key="4">
    <source>
        <dbReference type="ARBA" id="ARBA00022679"/>
    </source>
</evidence>
<evidence type="ECO:0000256" key="5">
    <source>
        <dbReference type="ARBA" id="ARBA00022692"/>
    </source>
</evidence>
<reference evidence="25" key="1">
    <citation type="submission" date="2023-05" db="EMBL/GenBank/DDBJ databases">
        <title>Genome and transcriptome analyses reveal genes involved in the formation of fine ridges on petal epidermal cells in Hibiscus trionum.</title>
        <authorList>
            <person name="Koshimizu S."/>
            <person name="Masuda S."/>
            <person name="Ishii T."/>
            <person name="Shirasu K."/>
            <person name="Hoshino A."/>
            <person name="Arita M."/>
        </authorList>
    </citation>
    <scope>NUCLEOTIDE SEQUENCE</scope>
    <source>
        <strain evidence="25">Hamamatsu line</strain>
    </source>
</reference>
<evidence type="ECO:0000256" key="8">
    <source>
        <dbReference type="ARBA" id="ARBA00022777"/>
    </source>
</evidence>
<feature type="signal peptide" evidence="20">
    <location>
        <begin position="1"/>
        <end position="23"/>
    </location>
</feature>
<evidence type="ECO:0000256" key="2">
    <source>
        <dbReference type="ARBA" id="ARBA00022475"/>
    </source>
</evidence>
<dbReference type="Pfam" id="PF01453">
    <property type="entry name" value="B_lectin"/>
    <property type="match status" value="1"/>
</dbReference>
<evidence type="ECO:0000259" key="24">
    <source>
        <dbReference type="PROSITE" id="PS50948"/>
    </source>
</evidence>
<dbReference type="SMART" id="SM00220">
    <property type="entry name" value="S_TKc"/>
    <property type="match status" value="1"/>
</dbReference>
<protein>
    <recommendedName>
        <fullName evidence="16">Receptor-like serine/threonine-protein kinase</fullName>
        <ecNumber evidence="16">2.7.11.1</ecNumber>
    </recommendedName>
</protein>
<dbReference type="GO" id="GO:0048544">
    <property type="term" value="P:recognition of pollen"/>
    <property type="evidence" value="ECO:0007669"/>
    <property type="project" value="InterPro"/>
</dbReference>
<evidence type="ECO:0000256" key="7">
    <source>
        <dbReference type="ARBA" id="ARBA00022741"/>
    </source>
</evidence>
<keyword evidence="13" id="KW-0325">Glycoprotein</keyword>
<dbReference type="PANTHER" id="PTHR27002:SF1101">
    <property type="entry name" value="RECEPTOR-LIKE SERINE_THREONINE-PROTEIN KINASE"/>
    <property type="match status" value="1"/>
</dbReference>
<dbReference type="PROSITE" id="PS00108">
    <property type="entry name" value="PROTEIN_KINASE_ST"/>
    <property type="match status" value="1"/>
</dbReference>
<dbReference type="SUPFAM" id="SSF51110">
    <property type="entry name" value="alpha-D-mannose-specific plant lectins"/>
    <property type="match status" value="1"/>
</dbReference>
<evidence type="ECO:0000256" key="19">
    <source>
        <dbReference type="SAM" id="Phobius"/>
    </source>
</evidence>
<feature type="chain" id="PRO_5040728759" description="Receptor-like serine/threonine-protein kinase" evidence="20">
    <location>
        <begin position="24"/>
        <end position="818"/>
    </location>
</feature>
<feature type="domain" description="EGF-like" evidence="22">
    <location>
        <begin position="283"/>
        <end position="319"/>
    </location>
</feature>
<dbReference type="EC" id="2.7.11.1" evidence="16"/>
<dbReference type="CDD" id="cd14066">
    <property type="entry name" value="STKc_IRAK"/>
    <property type="match status" value="1"/>
</dbReference>
<dbReference type="FunFam" id="3.30.200.20:FF:000195">
    <property type="entry name" value="G-type lectin S-receptor-like serine/threonine-protein kinase"/>
    <property type="match status" value="1"/>
</dbReference>
<dbReference type="GO" id="GO:0005886">
    <property type="term" value="C:plasma membrane"/>
    <property type="evidence" value="ECO:0007669"/>
    <property type="project" value="UniProtKB-SubCell"/>
</dbReference>
<dbReference type="FunFam" id="1.10.510.10:FF:000060">
    <property type="entry name" value="G-type lectin S-receptor-like serine/threonine-protein kinase"/>
    <property type="match status" value="1"/>
</dbReference>
<dbReference type="EMBL" id="BSYR01000044">
    <property type="protein sequence ID" value="GMJ05173.1"/>
    <property type="molecule type" value="Genomic_DNA"/>
</dbReference>
<evidence type="ECO:0000256" key="10">
    <source>
        <dbReference type="ARBA" id="ARBA00022989"/>
    </source>
</evidence>
<name>A0A9W7J2E8_HIBTR</name>
<dbReference type="Pfam" id="PF07714">
    <property type="entry name" value="PK_Tyr_Ser-Thr"/>
    <property type="match status" value="1"/>
</dbReference>
<dbReference type="GO" id="GO:0005524">
    <property type="term" value="F:ATP binding"/>
    <property type="evidence" value="ECO:0007669"/>
    <property type="project" value="UniProtKB-KW"/>
</dbReference>
<evidence type="ECO:0000259" key="23">
    <source>
        <dbReference type="PROSITE" id="PS50927"/>
    </source>
</evidence>
<evidence type="ECO:0000256" key="20">
    <source>
        <dbReference type="SAM" id="SignalP"/>
    </source>
</evidence>
<evidence type="ECO:0000256" key="13">
    <source>
        <dbReference type="ARBA" id="ARBA00023180"/>
    </source>
</evidence>
<comment type="similarity">
    <text evidence="16">Belongs to the protein kinase superfamily. Ser/Thr protein kinase family.</text>
</comment>
<evidence type="ECO:0000256" key="9">
    <source>
        <dbReference type="ARBA" id="ARBA00022840"/>
    </source>
</evidence>
<evidence type="ECO:0000313" key="25">
    <source>
        <dbReference type="EMBL" id="GMJ05173.1"/>
    </source>
</evidence>
<keyword evidence="8 16" id="KW-0418">Kinase</keyword>
<dbReference type="Gene3D" id="2.90.10.10">
    <property type="entry name" value="Bulb-type lectin domain"/>
    <property type="match status" value="1"/>
</dbReference>
<feature type="compositionally biased region" description="Polar residues" evidence="18">
    <location>
        <begin position="798"/>
        <end position="818"/>
    </location>
</feature>
<keyword evidence="11 19" id="KW-0472">Membrane</keyword>
<dbReference type="InterPro" id="IPR001245">
    <property type="entry name" value="Ser-Thr/Tyr_kinase_cat_dom"/>
</dbReference>
<comment type="catalytic activity">
    <reaction evidence="15 16">
        <text>L-seryl-[protein] + ATP = O-phospho-L-seryl-[protein] + ADP + H(+)</text>
        <dbReference type="Rhea" id="RHEA:17989"/>
        <dbReference type="Rhea" id="RHEA-COMP:9863"/>
        <dbReference type="Rhea" id="RHEA-COMP:11604"/>
        <dbReference type="ChEBI" id="CHEBI:15378"/>
        <dbReference type="ChEBI" id="CHEBI:29999"/>
        <dbReference type="ChEBI" id="CHEBI:30616"/>
        <dbReference type="ChEBI" id="CHEBI:83421"/>
        <dbReference type="ChEBI" id="CHEBI:456216"/>
        <dbReference type="EC" id="2.7.11.1"/>
    </reaction>
</comment>
<dbReference type="CDD" id="cd01098">
    <property type="entry name" value="PAN_AP_plant"/>
    <property type="match status" value="1"/>
</dbReference>
<dbReference type="InterPro" id="IPR001480">
    <property type="entry name" value="Bulb-type_lectin_dom"/>
</dbReference>
<accession>A0A9W7J2E8</accession>
<evidence type="ECO:0000256" key="6">
    <source>
        <dbReference type="ARBA" id="ARBA00022729"/>
    </source>
</evidence>
<dbReference type="InterPro" id="IPR024171">
    <property type="entry name" value="SRK-like_kinase"/>
</dbReference>
<dbReference type="InterPro" id="IPR008271">
    <property type="entry name" value="Ser/Thr_kinase_AS"/>
</dbReference>
<dbReference type="Pfam" id="PF08276">
    <property type="entry name" value="PAN_2"/>
    <property type="match status" value="1"/>
</dbReference>
<keyword evidence="3 16" id="KW-0723">Serine/threonine-protein kinase</keyword>
<keyword evidence="17" id="KW-0245">EGF-like domain</keyword>
<sequence length="818" mass="91804">MEMGLNFYIVCCFLIFFSKASTAMDTISPSESLTDGMTLVSNGGSFALGFFSPGSSKSRYLGIWYQNDPMQTVVWVANRMNPINDSTGVLKIESSGRVVLQVQNRTTVWSTETTASVPVLQLLDSGNLVLRYGNSNNPVNYLWQSFDYPSDTMLPGMKIGVDLITGFDRRLSAWKNWDDPSPANLTYGVALEGSPEMVLMSGSDKYYLSGLWIGNGFSGIRDARSNPIFDYDFVWNENEVYYIIFLKNNSVMSRVVLNQTNSAIISYVWNPESQTWLIYSMRPSDYCDRYGICGPNGKCDYNNLQVCQCLTGFRPKWPERWNLSDYSGGCIHSKPLNCQRGDEFITIRRVKSPAISNPWDHKTMNLEECKAECSRNCSCMAYTNLDLTRGGSGCTMWFGDLVDIKQLQSDSDGMDLYIRVSASEIELKKKAKVKLAIIFATVIPALLGLLLVVCYIRRRRRKLKDEVEDKNLNDKENKDENEDMELAVFEFGTIAQATDTFSFCNKLGQGGFGPVYKGTLANGQEIAVKRLSKSSGQGLNEFKNEVRLIAKLQHRNLVRLLGCCIHGDERMLVYEYMPNRSLDSFIFDPTKREVLTWSKRFQIICGIARGLLYLHQDSRLRIIHRDLKAGNVLLDSKMNPKISDFGMARTFGGDQTEASTNRIVGTYGYMAPEYAAVGLFSVKSDVFSFGIVLLEVISGRKNRGFYHANGSGNLIEHAWRLWTEGNPSDIVDDLLVETGDLPELLRCIHISLLCVQQHPEERPGMSSVVLMLGSHNELPSPKQPGFLLCNKPFEVDSSPGNDGSSSRNEISLSTLEAR</sequence>
<evidence type="ECO:0000256" key="11">
    <source>
        <dbReference type="ARBA" id="ARBA00023136"/>
    </source>
</evidence>
<dbReference type="Gene3D" id="3.30.200.20">
    <property type="entry name" value="Phosphorylase Kinase, domain 1"/>
    <property type="match status" value="1"/>
</dbReference>
<dbReference type="Proteomes" id="UP001165190">
    <property type="component" value="Unassembled WGS sequence"/>
</dbReference>
<dbReference type="AlphaFoldDB" id="A0A9W7J2E8"/>
<evidence type="ECO:0000256" key="12">
    <source>
        <dbReference type="ARBA" id="ARBA00023157"/>
    </source>
</evidence>
<dbReference type="SUPFAM" id="SSF56112">
    <property type="entry name" value="Protein kinase-like (PK-like)"/>
    <property type="match status" value="1"/>
</dbReference>
<dbReference type="InterPro" id="IPR021820">
    <property type="entry name" value="S-locus_recpt_kinase_C"/>
</dbReference>
<dbReference type="PROSITE" id="PS50026">
    <property type="entry name" value="EGF_3"/>
    <property type="match status" value="1"/>
</dbReference>
<comment type="subcellular location">
    <subcellularLocation>
        <location evidence="1">Cell membrane</location>
        <topology evidence="1">Single-pass type I membrane protein</topology>
    </subcellularLocation>
</comment>
<keyword evidence="9 16" id="KW-0067">ATP-binding</keyword>
<dbReference type="Pfam" id="PF00954">
    <property type="entry name" value="S_locus_glycop"/>
    <property type="match status" value="1"/>
</dbReference>
<evidence type="ECO:0000256" key="17">
    <source>
        <dbReference type="PROSITE-ProRule" id="PRU00076"/>
    </source>
</evidence>
<evidence type="ECO:0000256" key="3">
    <source>
        <dbReference type="ARBA" id="ARBA00022527"/>
    </source>
</evidence>
<dbReference type="InterPro" id="IPR003609">
    <property type="entry name" value="Pan_app"/>
</dbReference>
<gene>
    <name evidence="25" type="ORF">HRI_004186600</name>
</gene>
<dbReference type="InterPro" id="IPR000858">
    <property type="entry name" value="S_locus_glycoprot_dom"/>
</dbReference>
<comment type="caution">
    <text evidence="25">The sequence shown here is derived from an EMBL/GenBank/DDBJ whole genome shotgun (WGS) entry which is preliminary data.</text>
</comment>
<feature type="transmembrane region" description="Helical" evidence="19">
    <location>
        <begin position="435"/>
        <end position="456"/>
    </location>
</feature>
<comment type="caution">
    <text evidence="17">Lacks conserved residue(s) required for the propagation of feature annotation.</text>
</comment>
<keyword evidence="6 20" id="KW-0732">Signal</keyword>
<dbReference type="InterPro" id="IPR011009">
    <property type="entry name" value="Kinase-like_dom_sf"/>
</dbReference>
<keyword evidence="2" id="KW-1003">Cell membrane</keyword>
<keyword evidence="10 19" id="KW-1133">Transmembrane helix</keyword>
<feature type="domain" description="Apple" evidence="24">
    <location>
        <begin position="338"/>
        <end position="421"/>
    </location>
</feature>
<dbReference type="PANTHER" id="PTHR27002">
    <property type="entry name" value="RECEPTOR-LIKE SERINE/THREONINE-PROTEIN KINASE SD1-8"/>
    <property type="match status" value="1"/>
</dbReference>
<dbReference type="CDD" id="cd00028">
    <property type="entry name" value="B_lectin"/>
    <property type="match status" value="1"/>
</dbReference>
<evidence type="ECO:0000256" key="15">
    <source>
        <dbReference type="ARBA" id="ARBA00048679"/>
    </source>
</evidence>
<keyword evidence="5 19" id="KW-0812">Transmembrane</keyword>
<dbReference type="FunFam" id="2.90.10.10:FF:000001">
    <property type="entry name" value="G-type lectin S-receptor-like serine/threonine-protein kinase"/>
    <property type="match status" value="1"/>
</dbReference>